<evidence type="ECO:0000313" key="4">
    <source>
        <dbReference type="Proteomes" id="UP000037962"/>
    </source>
</evidence>
<reference evidence="3 4" key="1">
    <citation type="submission" date="2015-09" db="EMBL/GenBank/DDBJ databases">
        <title>Genome Sequences of Mycobacterium immunogenum Isolates, Recuperated from a Chloraminated Drinking Water Distribution System Simulator Subjected to Episodes of Nitrification.</title>
        <authorList>
            <person name="Gomez-Alvarez V."/>
            <person name="Revetta R.P."/>
        </authorList>
    </citation>
    <scope>NUCLEOTIDE SEQUENCE [LARGE SCALE GENOMIC DNA]</scope>
    <source>
        <strain evidence="1 3">H008</strain>
        <strain evidence="2 4">H076</strain>
    </source>
</reference>
<dbReference type="AlphaFoldDB" id="A0A7V8LRI0"/>
<dbReference type="EMBL" id="LJFS01000005">
    <property type="protein sequence ID" value="KPG36039.1"/>
    <property type="molecule type" value="Genomic_DNA"/>
</dbReference>
<dbReference type="Proteomes" id="UP000037962">
    <property type="component" value="Unassembled WGS sequence"/>
</dbReference>
<accession>A0A7V8LRI0</accession>
<dbReference type="EMBL" id="LJFO01000003">
    <property type="protein sequence ID" value="KPG14672.1"/>
    <property type="molecule type" value="Genomic_DNA"/>
</dbReference>
<name>A0A7V8LRI0_9MYCO</name>
<evidence type="ECO:0000313" key="2">
    <source>
        <dbReference type="EMBL" id="KPG36039.1"/>
    </source>
</evidence>
<organism evidence="1 3">
    <name type="scientific">Mycobacteroides immunogenum</name>
    <dbReference type="NCBI Taxonomy" id="83262"/>
    <lineage>
        <taxon>Bacteria</taxon>
        <taxon>Bacillati</taxon>
        <taxon>Actinomycetota</taxon>
        <taxon>Actinomycetes</taxon>
        <taxon>Mycobacteriales</taxon>
        <taxon>Mycobacteriaceae</taxon>
        <taxon>Mycobacteroides</taxon>
    </lineage>
</organism>
<gene>
    <name evidence="1" type="ORF">AN908_09260</name>
    <name evidence="2" type="ORF">AN912_05625</name>
</gene>
<evidence type="ECO:0000313" key="1">
    <source>
        <dbReference type="EMBL" id="KPG14672.1"/>
    </source>
</evidence>
<sequence>MIAGATAAAIIAPGLIFGAGVWVGTELDTGHGHVQSRFDERVDGGMPAVGDAPLVCGDDARSDEHAGA</sequence>
<comment type="caution">
    <text evidence="1">The sequence shown here is derived from an EMBL/GenBank/DDBJ whole genome shotgun (WGS) entry which is preliminary data.</text>
</comment>
<proteinExistence type="predicted"/>
<dbReference type="Proteomes" id="UP000037843">
    <property type="component" value="Unassembled WGS sequence"/>
</dbReference>
<dbReference type="KEGG" id="miz:BAB75_08330"/>
<protein>
    <submittedName>
        <fullName evidence="1">Uncharacterized protein</fullName>
    </submittedName>
</protein>
<keyword evidence="4" id="KW-1185">Reference proteome</keyword>
<evidence type="ECO:0000313" key="3">
    <source>
        <dbReference type="Proteomes" id="UP000037843"/>
    </source>
</evidence>